<dbReference type="PANTHER" id="PTHR47843">
    <property type="entry name" value="BTB DOMAIN-CONTAINING PROTEIN-RELATED"/>
    <property type="match status" value="1"/>
</dbReference>
<dbReference type="InterPro" id="IPR011333">
    <property type="entry name" value="SKP1/BTB/POZ_sf"/>
</dbReference>
<protein>
    <recommendedName>
        <fullName evidence="1">BTB domain-containing protein</fullName>
    </recommendedName>
</protein>
<dbReference type="STRING" id="1043004.A0A074WJF5"/>
<dbReference type="PANTHER" id="PTHR47843:SF5">
    <property type="entry name" value="BTB_POZ DOMAIN PROTEIN"/>
    <property type="match status" value="1"/>
</dbReference>
<keyword evidence="3" id="KW-1185">Reference proteome</keyword>
<dbReference type="Gene3D" id="3.30.710.10">
    <property type="entry name" value="Potassium Channel Kv1.1, Chain A"/>
    <property type="match status" value="1"/>
</dbReference>
<reference evidence="2 3" key="1">
    <citation type="journal article" date="2014" name="BMC Genomics">
        <title>Genome sequencing of four Aureobasidium pullulans varieties: biotechnological potential, stress tolerance, and description of new species.</title>
        <authorList>
            <person name="Gostin Ar C."/>
            <person name="Ohm R.A."/>
            <person name="Kogej T."/>
            <person name="Sonjak S."/>
            <person name="Turk M."/>
            <person name="Zajc J."/>
            <person name="Zalar P."/>
            <person name="Grube M."/>
            <person name="Sun H."/>
            <person name="Han J."/>
            <person name="Sharma A."/>
            <person name="Chiniquy J."/>
            <person name="Ngan C.Y."/>
            <person name="Lipzen A."/>
            <person name="Barry K."/>
            <person name="Grigoriev I.V."/>
            <person name="Gunde-Cimerman N."/>
        </authorList>
    </citation>
    <scope>NUCLEOTIDE SEQUENCE [LARGE SCALE GENOMIC DNA]</scope>
    <source>
        <strain evidence="2 3">CBS 147.97</strain>
    </source>
</reference>
<dbReference type="Pfam" id="PF00651">
    <property type="entry name" value="BTB"/>
    <property type="match status" value="1"/>
</dbReference>
<name>A0A074WJF5_9PEZI</name>
<dbReference type="InterPro" id="IPR000210">
    <property type="entry name" value="BTB/POZ_dom"/>
</dbReference>
<evidence type="ECO:0000259" key="1">
    <source>
        <dbReference type="Pfam" id="PF00651"/>
    </source>
</evidence>
<dbReference type="RefSeq" id="XP_013427413.1">
    <property type="nucleotide sequence ID" value="XM_013571959.1"/>
</dbReference>
<dbReference type="AlphaFoldDB" id="A0A074WJF5"/>
<dbReference type="Proteomes" id="UP000027730">
    <property type="component" value="Unassembled WGS sequence"/>
</dbReference>
<evidence type="ECO:0000313" key="3">
    <source>
        <dbReference type="Proteomes" id="UP000027730"/>
    </source>
</evidence>
<dbReference type="HOGENOM" id="CLU_057752_5_3_1"/>
<accession>A0A074WJF5</accession>
<sequence length="222" mass="25119">SLYKNGSYSDFKIVCGTDTYNVHKAIICPQSEFFRAACRPYPFQEGKTGVVTLPCNPGRDLDALAAPIKPDDFDWDMDVEDKSAVKLMVHYFYHHDYPSEFPTYEGHDSLTPKTATKGVLAVHAKMFAMGEKYEVRGLKSVALEKYQACLPETCAGFGTSIIIAFMGTTETEIDLGLRSAIVDSLSDSDWMVEHEALEKTIEEIPELVYALYRRLLERSRYW</sequence>
<gene>
    <name evidence="2" type="ORF">M436DRAFT_46012</name>
</gene>
<dbReference type="CDD" id="cd18186">
    <property type="entry name" value="BTB_POZ_ZBTB_KLHL-like"/>
    <property type="match status" value="1"/>
</dbReference>
<feature type="non-terminal residue" evidence="2">
    <location>
        <position position="1"/>
    </location>
</feature>
<dbReference type="OrthoDB" id="6359816at2759"/>
<organism evidence="2 3">
    <name type="scientific">Aureobasidium namibiae CBS 147.97</name>
    <dbReference type="NCBI Taxonomy" id="1043004"/>
    <lineage>
        <taxon>Eukaryota</taxon>
        <taxon>Fungi</taxon>
        <taxon>Dikarya</taxon>
        <taxon>Ascomycota</taxon>
        <taxon>Pezizomycotina</taxon>
        <taxon>Dothideomycetes</taxon>
        <taxon>Dothideomycetidae</taxon>
        <taxon>Dothideales</taxon>
        <taxon>Saccotheciaceae</taxon>
        <taxon>Aureobasidium</taxon>
    </lineage>
</organism>
<dbReference type="SUPFAM" id="SSF54695">
    <property type="entry name" value="POZ domain"/>
    <property type="match status" value="1"/>
</dbReference>
<proteinExistence type="predicted"/>
<feature type="domain" description="BTB" evidence="1">
    <location>
        <begin position="2"/>
        <end position="47"/>
    </location>
</feature>
<evidence type="ECO:0000313" key="2">
    <source>
        <dbReference type="EMBL" id="KEQ73158.1"/>
    </source>
</evidence>
<dbReference type="EMBL" id="KL584709">
    <property type="protein sequence ID" value="KEQ73158.1"/>
    <property type="molecule type" value="Genomic_DNA"/>
</dbReference>
<dbReference type="GeneID" id="25410429"/>